<sequence>MATASFKALPQVTADPERHSSHLVRYVGGSIRQREQKNHDTCVEGGDEMGGWFLINAQRLRHSGPRSGVQQASVRQPVSHCRISVFNKVFRAPAEAGAAGSRIRSGMTVMGDAGDFSPLAAV</sequence>
<dbReference type="EMBL" id="OCPC01000002">
    <property type="protein sequence ID" value="SOE17174.1"/>
    <property type="molecule type" value="Genomic_DNA"/>
</dbReference>
<organism evidence="1 2">
    <name type="scientific">Hoeflea halophila</name>
    <dbReference type="NCBI Taxonomy" id="714899"/>
    <lineage>
        <taxon>Bacteria</taxon>
        <taxon>Pseudomonadati</taxon>
        <taxon>Pseudomonadota</taxon>
        <taxon>Alphaproteobacteria</taxon>
        <taxon>Hyphomicrobiales</taxon>
        <taxon>Rhizobiaceae</taxon>
        <taxon>Hoeflea</taxon>
    </lineage>
</organism>
<proteinExistence type="predicted"/>
<dbReference type="AlphaFoldDB" id="A0A286ID03"/>
<keyword evidence="2" id="KW-1185">Reference proteome</keyword>
<accession>A0A286ID03</accession>
<protein>
    <submittedName>
        <fullName evidence="1">Uncharacterized protein</fullName>
    </submittedName>
</protein>
<evidence type="ECO:0000313" key="1">
    <source>
        <dbReference type="EMBL" id="SOE17174.1"/>
    </source>
</evidence>
<dbReference type="Proteomes" id="UP000219465">
    <property type="component" value="Unassembled WGS sequence"/>
</dbReference>
<evidence type="ECO:0000313" key="2">
    <source>
        <dbReference type="Proteomes" id="UP000219465"/>
    </source>
</evidence>
<reference evidence="2" key="1">
    <citation type="submission" date="2017-08" db="EMBL/GenBank/DDBJ databases">
        <authorList>
            <person name="Varghese N."/>
            <person name="Submissions S."/>
        </authorList>
    </citation>
    <scope>NUCLEOTIDE SEQUENCE [LARGE SCALE GENOMIC DNA]</scope>
    <source>
        <strain evidence="2">KCTC 23107</strain>
    </source>
</reference>
<gene>
    <name evidence="1" type="ORF">SAMN05877838_2066</name>
</gene>
<name>A0A286ID03_9HYPH</name>